<dbReference type="PANTHER" id="PTHR23530">
    <property type="entry name" value="TRANSPORT PROTEIN-RELATED"/>
    <property type="match status" value="1"/>
</dbReference>
<keyword evidence="1" id="KW-1133">Transmembrane helix</keyword>
<accession>A0A0F8Z4I4</accession>
<keyword evidence="1" id="KW-0812">Transmembrane</keyword>
<dbReference type="InterPro" id="IPR036259">
    <property type="entry name" value="MFS_trans_sf"/>
</dbReference>
<feature type="transmembrane region" description="Helical" evidence="1">
    <location>
        <begin position="177"/>
        <end position="195"/>
    </location>
</feature>
<dbReference type="EMBL" id="LAZR01065724">
    <property type="protein sequence ID" value="KKK54961.1"/>
    <property type="molecule type" value="Genomic_DNA"/>
</dbReference>
<reference evidence="2" key="1">
    <citation type="journal article" date="2015" name="Nature">
        <title>Complex archaea that bridge the gap between prokaryotes and eukaryotes.</title>
        <authorList>
            <person name="Spang A."/>
            <person name="Saw J.H."/>
            <person name="Jorgensen S.L."/>
            <person name="Zaremba-Niedzwiedzka K."/>
            <person name="Martijn J."/>
            <person name="Lind A.E."/>
            <person name="van Eijk R."/>
            <person name="Schleper C."/>
            <person name="Guy L."/>
            <person name="Ettema T.J."/>
        </authorList>
    </citation>
    <scope>NUCLEOTIDE SEQUENCE</scope>
</reference>
<organism evidence="2">
    <name type="scientific">marine sediment metagenome</name>
    <dbReference type="NCBI Taxonomy" id="412755"/>
    <lineage>
        <taxon>unclassified sequences</taxon>
        <taxon>metagenomes</taxon>
        <taxon>ecological metagenomes</taxon>
    </lineage>
</organism>
<feature type="non-terminal residue" evidence="2">
    <location>
        <position position="313"/>
    </location>
</feature>
<dbReference type="SUPFAM" id="SSF103473">
    <property type="entry name" value="MFS general substrate transporter"/>
    <property type="match status" value="1"/>
</dbReference>
<comment type="caution">
    <text evidence="2">The sequence shown here is derived from an EMBL/GenBank/DDBJ whole genome shotgun (WGS) entry which is preliminary data.</text>
</comment>
<evidence type="ECO:0000313" key="2">
    <source>
        <dbReference type="EMBL" id="KKK54961.1"/>
    </source>
</evidence>
<dbReference type="GO" id="GO:0022857">
    <property type="term" value="F:transmembrane transporter activity"/>
    <property type="evidence" value="ECO:0007669"/>
    <property type="project" value="InterPro"/>
</dbReference>
<evidence type="ECO:0008006" key="3">
    <source>
        <dbReference type="Google" id="ProtNLM"/>
    </source>
</evidence>
<name>A0A0F8Z4I4_9ZZZZ</name>
<feature type="transmembrane region" description="Helical" evidence="1">
    <location>
        <begin position="137"/>
        <end position="156"/>
    </location>
</feature>
<dbReference type="AlphaFoldDB" id="A0A0F8Z4I4"/>
<gene>
    <name evidence="2" type="ORF">LCGC14_3079390</name>
</gene>
<dbReference type="InterPro" id="IPR053160">
    <property type="entry name" value="MFS_DHA3_Transporter"/>
</dbReference>
<dbReference type="Pfam" id="PF07690">
    <property type="entry name" value="MFS_1"/>
    <property type="match status" value="1"/>
</dbReference>
<dbReference type="InterPro" id="IPR011701">
    <property type="entry name" value="MFS"/>
</dbReference>
<dbReference type="PANTHER" id="PTHR23530:SF1">
    <property type="entry name" value="PERMEASE, MAJOR FACILITATOR SUPERFAMILY-RELATED"/>
    <property type="match status" value="1"/>
</dbReference>
<evidence type="ECO:0000256" key="1">
    <source>
        <dbReference type="SAM" id="Phobius"/>
    </source>
</evidence>
<protein>
    <recommendedName>
        <fullName evidence="3">Major facilitator superfamily (MFS) profile domain-containing protein</fullName>
    </recommendedName>
</protein>
<proteinExistence type="predicted"/>
<dbReference type="Gene3D" id="1.20.1250.20">
    <property type="entry name" value="MFS general substrate transporter like domains"/>
    <property type="match status" value="1"/>
</dbReference>
<feature type="transmembrane region" description="Helical" evidence="1">
    <location>
        <begin position="215"/>
        <end position="248"/>
    </location>
</feature>
<feature type="transmembrane region" description="Helical" evidence="1">
    <location>
        <begin position="70"/>
        <end position="96"/>
    </location>
</feature>
<keyword evidence="1" id="KW-0472">Membrane</keyword>
<sequence length="313" mass="34886">MLFRFCLYGFLKNQQYFAPFLILAFRQKQLSFTMIGLLIGFREVCINFMEIPTGAIADVLGRRASMICSFLAYIGAFAIFAMSQRFVSLFVAMFFFSVGEAFRTGTHKAMIFAWLEHHGRENEKIKVYGYTRSWSKIGSAVSVIAAAAMVFFLEQYRWVFLFSIAPYLLNIINFQRTGLLVGAVYFVLFSLGSVASRHSHVLADRAGSDERGARWIWVMNLVFFGVLAGALMSGFLMLAIAGFVVLSILQNFWRPLLIGRVANQTRLDQMATVLSVESQAKSLLAGLLAPLLGLAVDLMPTQGGLRFLPVGVA</sequence>